<dbReference type="FunFam" id="2.60.120.920:FF:000066">
    <property type="entry name" value="Si:ch211-208f21.3"/>
    <property type="match status" value="1"/>
</dbReference>
<dbReference type="Pfam" id="PF05729">
    <property type="entry name" value="NACHT"/>
    <property type="match status" value="1"/>
</dbReference>
<dbReference type="Pfam" id="PF13765">
    <property type="entry name" value="PRY"/>
    <property type="match status" value="1"/>
</dbReference>
<dbReference type="InterPro" id="IPR004020">
    <property type="entry name" value="DAPIN"/>
</dbReference>
<dbReference type="Pfam" id="PF13516">
    <property type="entry name" value="LRR_6"/>
    <property type="match status" value="2"/>
</dbReference>
<dbReference type="SUPFAM" id="SSF49899">
    <property type="entry name" value="Concanavalin A-like lectins/glucanases"/>
    <property type="match status" value="1"/>
</dbReference>
<dbReference type="PROSITE" id="PS50837">
    <property type="entry name" value="NACHT"/>
    <property type="match status" value="1"/>
</dbReference>
<evidence type="ECO:0000256" key="4">
    <source>
        <dbReference type="ARBA" id="ARBA00022737"/>
    </source>
</evidence>
<evidence type="ECO:0000256" key="6">
    <source>
        <dbReference type="ARBA" id="ARBA00022840"/>
    </source>
</evidence>
<dbReference type="InterPro" id="IPR013320">
    <property type="entry name" value="ConA-like_dom_sf"/>
</dbReference>
<feature type="coiled-coil region" evidence="7">
    <location>
        <begin position="57"/>
        <end position="84"/>
    </location>
</feature>
<keyword evidence="2" id="KW-0963">Cytoplasm</keyword>
<dbReference type="InterPro" id="IPR027417">
    <property type="entry name" value="P-loop_NTPase"/>
</dbReference>
<sequence length="948" mass="108343">MTYVKDLLVNSLKELKDHVCISKSEMENANRLNTVAKMVACFGPEEAVKIMEDILRKMNQNDLVKQLENEHKKAAKIIENSQKQQKAKYIFEGNKENDTDLKTVYTELFITEGDMKDDKPIKCNDIFTELRKNNEEKIVLTKGVAGIGKTVSVQKFILDWAEGNTNQDIECVFLLPFKESNMIKDREVNLHEFLLKFYPELKDLEKSKLYKECKLAFIFDGLDESRLPLNFKRETLDTVEERSSVDVLFTSLVKGKLLPSALVWVTSRPAAANQIPPRYVGLFTEVRGFTDQQKEQYFRKSITDETQASRIISHIKTSRSLYIMCHIPVFCWIAVTVLQDILIKKNAENISTTLTEMYIHFLRIQMNMKNQKYDEQEETELSEHLQLNRKMILKLAKLAFKQLKKENIVFSEEDLKDCAIDVRKDIVFTGMIAEIFKMEDGLYKTKVFCFVHLSVQEFLAAVHVFLCYLNKNIQLPFNQKKYNSLSELHQRALKKALKSKNGHLDLFLRFLLGLSVESNQTLLRKLLTQTGCCSYNKEETVQCIKQKISENRSPEKSINLFHCLNELGDDSLMQEIQDYLKSGEIRETKLSSSQWSALVYVLLTSEQKMDVFDLKQFIGAQHTADEVLQNLLPVVKESRSARLCGCNLTAQSCESVSSALQSSNSVLRELDLSNNDLQDSGVKLLSAGLKSPNCQLEILRLSGCMVTEKGCRYVTSALSSNPSHLRELDLSYNHPGDSGVKLLSEKLEDSNCSLDKLNVDHGGESRITAGLKKYGCFLTLDPNTAHTELSLSEKNRKVTHVLKKQPYPDHPDRFDECCQVLCRESVCGRCYWEIEWSGDDGVFISVSYKSISRKGGSYECVFGSNDQSWSLICSSYSYSFRHNNIETALPVKPIISRRIRVFVDHSAGTLSFYSVSDTMNLIHTVQTTFTQPLYPGFRVYYQSSVKLC</sequence>
<dbReference type="CDD" id="cd16040">
    <property type="entry name" value="SPRY_PRY_SNTX"/>
    <property type="match status" value="1"/>
</dbReference>
<keyword evidence="5" id="KW-0547">Nucleotide-binding</keyword>
<dbReference type="PRINTS" id="PR01407">
    <property type="entry name" value="BUTYPHLNCDUF"/>
</dbReference>
<feature type="domain" description="NACHT" evidence="10">
    <location>
        <begin position="137"/>
        <end position="271"/>
    </location>
</feature>
<keyword evidence="7" id="KW-0175">Coiled coil</keyword>
<dbReference type="InterPro" id="IPR041267">
    <property type="entry name" value="NLRP_HD2"/>
</dbReference>
<organism evidence="11 12">
    <name type="scientific">Sinocyclocheilus grahami</name>
    <name type="common">Dianchi golden-line fish</name>
    <name type="synonym">Barbus grahami</name>
    <dbReference type="NCBI Taxonomy" id="75366"/>
    <lineage>
        <taxon>Eukaryota</taxon>
        <taxon>Metazoa</taxon>
        <taxon>Chordata</taxon>
        <taxon>Craniata</taxon>
        <taxon>Vertebrata</taxon>
        <taxon>Euteleostomi</taxon>
        <taxon>Actinopterygii</taxon>
        <taxon>Neopterygii</taxon>
        <taxon>Teleostei</taxon>
        <taxon>Ostariophysi</taxon>
        <taxon>Cypriniformes</taxon>
        <taxon>Cyprinidae</taxon>
        <taxon>Cyprininae</taxon>
        <taxon>Sinocyclocheilus</taxon>
    </lineage>
</organism>
<dbReference type="SMART" id="SM00449">
    <property type="entry name" value="SPRY"/>
    <property type="match status" value="1"/>
</dbReference>
<dbReference type="OMA" id="CCSYNKE"/>
<dbReference type="Gene3D" id="2.60.120.920">
    <property type="match status" value="1"/>
</dbReference>
<dbReference type="InterPro" id="IPR041075">
    <property type="entry name" value="NOD1/2_WH"/>
</dbReference>
<dbReference type="GO" id="GO:0005524">
    <property type="term" value="F:ATP binding"/>
    <property type="evidence" value="ECO:0007669"/>
    <property type="project" value="UniProtKB-KW"/>
</dbReference>
<dbReference type="Ensembl" id="ENSSGRT00000077633.1">
    <property type="protein sequence ID" value="ENSSGRP00000072891.1"/>
    <property type="gene ID" value="ENSSGRG00000037174.1"/>
</dbReference>
<dbReference type="InterPro" id="IPR032675">
    <property type="entry name" value="LRR_dom_sf"/>
</dbReference>
<evidence type="ECO:0000259" key="10">
    <source>
        <dbReference type="PROSITE" id="PS50837"/>
    </source>
</evidence>
<comment type="subcellular location">
    <subcellularLocation>
        <location evidence="1">Cytoplasm</location>
    </subcellularLocation>
</comment>
<dbReference type="SUPFAM" id="SSF47986">
    <property type="entry name" value="DEATH domain"/>
    <property type="match status" value="1"/>
</dbReference>
<feature type="domain" description="B30.2/SPRY" evidence="8">
    <location>
        <begin position="758"/>
        <end position="948"/>
    </location>
</feature>
<name>A0A672QAU6_SINGR</name>
<dbReference type="FunFam" id="3.40.50.300:FF:000210">
    <property type="entry name" value="Si:dkey-16p6.1"/>
    <property type="match status" value="1"/>
</dbReference>
<reference evidence="11" key="2">
    <citation type="submission" date="2025-09" db="UniProtKB">
        <authorList>
            <consortium name="Ensembl"/>
        </authorList>
    </citation>
    <scope>IDENTIFICATION</scope>
</reference>
<evidence type="ECO:0008006" key="13">
    <source>
        <dbReference type="Google" id="ProtNLM"/>
    </source>
</evidence>
<dbReference type="PROSITE" id="PS50824">
    <property type="entry name" value="DAPIN"/>
    <property type="match status" value="1"/>
</dbReference>
<keyword evidence="12" id="KW-1185">Reference proteome</keyword>
<evidence type="ECO:0000259" key="9">
    <source>
        <dbReference type="PROSITE" id="PS50824"/>
    </source>
</evidence>
<keyword evidence="3" id="KW-0433">Leucine-rich repeat</keyword>
<dbReference type="PROSITE" id="PS50188">
    <property type="entry name" value="B302_SPRY"/>
    <property type="match status" value="1"/>
</dbReference>
<reference evidence="11" key="1">
    <citation type="submission" date="2025-08" db="UniProtKB">
        <authorList>
            <consortium name="Ensembl"/>
        </authorList>
    </citation>
    <scope>IDENTIFICATION</scope>
</reference>
<dbReference type="InterPro" id="IPR051261">
    <property type="entry name" value="NLR"/>
</dbReference>
<dbReference type="Pfam" id="PF02758">
    <property type="entry name" value="PYRIN"/>
    <property type="match status" value="1"/>
</dbReference>
<accession>A0A672QAU6</accession>
<dbReference type="AlphaFoldDB" id="A0A672QAU6"/>
<dbReference type="SMART" id="SM00589">
    <property type="entry name" value="PRY"/>
    <property type="match status" value="1"/>
</dbReference>
<dbReference type="GO" id="GO:0005737">
    <property type="term" value="C:cytoplasm"/>
    <property type="evidence" value="ECO:0007669"/>
    <property type="project" value="UniProtKB-SubCell"/>
</dbReference>
<dbReference type="InterPro" id="IPR011029">
    <property type="entry name" value="DEATH-like_dom_sf"/>
</dbReference>
<dbReference type="InParanoid" id="A0A672QAU6"/>
<dbReference type="Pfam" id="PF17776">
    <property type="entry name" value="NLRC4_HD2"/>
    <property type="match status" value="1"/>
</dbReference>
<evidence type="ECO:0000256" key="7">
    <source>
        <dbReference type="SAM" id="Coils"/>
    </source>
</evidence>
<dbReference type="InterPro" id="IPR003879">
    <property type="entry name" value="Butyrophylin_SPRY"/>
</dbReference>
<dbReference type="Gene3D" id="3.40.50.300">
    <property type="entry name" value="P-loop containing nucleotide triphosphate hydrolases"/>
    <property type="match status" value="1"/>
</dbReference>
<dbReference type="PANTHER" id="PTHR24106">
    <property type="entry name" value="NACHT, LRR AND CARD DOMAINS-CONTAINING"/>
    <property type="match status" value="1"/>
</dbReference>
<dbReference type="Pfam" id="PF00622">
    <property type="entry name" value="SPRY"/>
    <property type="match status" value="1"/>
</dbReference>
<evidence type="ECO:0000313" key="12">
    <source>
        <dbReference type="Proteomes" id="UP000472262"/>
    </source>
</evidence>
<proteinExistence type="predicted"/>
<dbReference type="InterPro" id="IPR043136">
    <property type="entry name" value="B30.2/SPRY_sf"/>
</dbReference>
<evidence type="ECO:0000313" key="11">
    <source>
        <dbReference type="Ensembl" id="ENSSGRP00000072891.1"/>
    </source>
</evidence>
<evidence type="ECO:0000256" key="5">
    <source>
        <dbReference type="ARBA" id="ARBA00022741"/>
    </source>
</evidence>
<feature type="domain" description="Pyrin" evidence="9">
    <location>
        <begin position="1"/>
        <end position="73"/>
    </location>
</feature>
<dbReference type="InterPro" id="IPR001611">
    <property type="entry name" value="Leu-rich_rpt"/>
</dbReference>
<dbReference type="Gene3D" id="3.80.10.10">
    <property type="entry name" value="Ribonuclease Inhibitor"/>
    <property type="match status" value="1"/>
</dbReference>
<dbReference type="FunFam" id="3.80.10.10:FF:000100">
    <property type="entry name" value="Si:dkey-11n14.1"/>
    <property type="match status" value="1"/>
</dbReference>
<keyword evidence="4" id="KW-0677">Repeat</keyword>
<dbReference type="InterPro" id="IPR006574">
    <property type="entry name" value="PRY"/>
</dbReference>
<dbReference type="Pfam" id="PF17779">
    <property type="entry name" value="WHD_NOD2"/>
    <property type="match status" value="1"/>
</dbReference>
<dbReference type="InterPro" id="IPR001870">
    <property type="entry name" value="B30.2/SPRY"/>
</dbReference>
<dbReference type="SMART" id="SM00368">
    <property type="entry name" value="LRR_RI"/>
    <property type="match status" value="3"/>
</dbReference>
<protein>
    <recommendedName>
        <fullName evidence="13">B30.2/SPRY domain-containing protein</fullName>
    </recommendedName>
</protein>
<dbReference type="Proteomes" id="UP000472262">
    <property type="component" value="Unassembled WGS sequence"/>
</dbReference>
<dbReference type="InterPro" id="IPR007111">
    <property type="entry name" value="NACHT_NTPase"/>
</dbReference>
<dbReference type="SUPFAM" id="SSF52047">
    <property type="entry name" value="RNI-like"/>
    <property type="match status" value="1"/>
</dbReference>
<evidence type="ECO:0000256" key="2">
    <source>
        <dbReference type="ARBA" id="ARBA00022490"/>
    </source>
</evidence>
<evidence type="ECO:0000256" key="1">
    <source>
        <dbReference type="ARBA" id="ARBA00004496"/>
    </source>
</evidence>
<evidence type="ECO:0000259" key="8">
    <source>
        <dbReference type="PROSITE" id="PS50188"/>
    </source>
</evidence>
<keyword evidence="6" id="KW-0067">ATP-binding</keyword>
<dbReference type="SMART" id="SM01289">
    <property type="entry name" value="PYRIN"/>
    <property type="match status" value="1"/>
</dbReference>
<evidence type="ECO:0000256" key="3">
    <source>
        <dbReference type="ARBA" id="ARBA00022614"/>
    </source>
</evidence>
<dbReference type="InterPro" id="IPR003877">
    <property type="entry name" value="SPRY_dom"/>
</dbReference>